<dbReference type="InterPro" id="IPR012910">
    <property type="entry name" value="Plug_dom"/>
</dbReference>
<evidence type="ECO:0000256" key="5">
    <source>
        <dbReference type="ARBA" id="ARBA00023004"/>
    </source>
</evidence>
<gene>
    <name evidence="12" type="ORF">DF3PB_10133</name>
</gene>
<dbReference type="GO" id="GO:0006826">
    <property type="term" value="P:iron ion transport"/>
    <property type="evidence" value="ECO:0007669"/>
    <property type="project" value="UniProtKB-KW"/>
</dbReference>
<proteinExistence type="predicted"/>
<evidence type="ECO:0000256" key="1">
    <source>
        <dbReference type="ARBA" id="ARBA00004571"/>
    </source>
</evidence>
<dbReference type="InterPro" id="IPR036942">
    <property type="entry name" value="Beta-barrel_TonB_sf"/>
</dbReference>
<dbReference type="PROSITE" id="PS52016">
    <property type="entry name" value="TONB_DEPENDENT_REC_3"/>
    <property type="match status" value="1"/>
</dbReference>
<evidence type="ECO:0000256" key="2">
    <source>
        <dbReference type="ARBA" id="ARBA00022448"/>
    </source>
</evidence>
<evidence type="ECO:0000256" key="7">
    <source>
        <dbReference type="ARBA" id="ARBA00023077"/>
    </source>
</evidence>
<sequence length="853" mass="94805">MRVRYQVVASLIAMAAALPAFAQEPPQAEPEAQGRDVVVVTANKREETVQDIAVAVTAVTSENKQEFGVITVTDLTNITPGLSYTPGNERVTLRGIGRLTNSFGADPGVANYNDGIYTAFAVFAGKDPLLIDRVEVLRGPQGTLYGRNAIGGAINTLSKRPSDRFEADVLLGAGNFDYRKFGVAVTGPITDDLRYRATAYRELREGIDPNYATGGKEGWEIDDTYYELQLEGDIGDRFNWWLKVADYEFNKSGPPGGRTASFSTAPYVTTVPSEAFFLTGSLTPNPAYAFTGDTSITGRTQAGNRQDAPFATNREHAYNENIEAVAHLPAYDEAILEATYSTDWFDIKYTGGYTFYDYLLDGDADGTPVTSVTYTAATAIAPVAPCAPVPVGTPISIAGPCALASAPKTLRPNVTNLYRESRSFFSNEINLISNTDDPLQWLFGIYQYQENSDQPGQIQYLRDEPLADFYFDPVLGVVANPERQLQYFRNTSLFNAYGVYGQIDYTFNDQWKVTAGLRWSKDIKESREEAFLACYIICGIDYYNFTRDAYGAVPGATFDDRGFAVRRLEGSWEAVTGTAGAEYRPFNDTLLFAKYSRGYKSGGFNNLGFGAEPYTDPEFVDALEGGWKQTWADWNLTTNAALFFYKYTDAQAPLNVVTVDPNTQVQTEFSRFVNLPEVETSGFELEANWNPIEPLNIGFTYAYLNAEVTESDDYADASRGPTDPLRVRSVEGNQLSQSPKNKVALNASYQIDMQDGSYFLPTVSYSWRDSFYDSFFNNPLEKSPSYDNLDARLNWYSSDKKISVTAWVRNATDNEQTTSISADTFRPADQTGYQTYNFSMPRMFGLDVIFRFD</sequence>
<keyword evidence="5" id="KW-0408">Iron</keyword>
<dbReference type="GO" id="GO:0009279">
    <property type="term" value="C:cell outer membrane"/>
    <property type="evidence" value="ECO:0007669"/>
    <property type="project" value="UniProtKB-SubCell"/>
</dbReference>
<keyword evidence="8" id="KW-0472">Membrane</keyword>
<keyword evidence="6" id="KW-0406">Ion transport</keyword>
<organism evidence="12">
    <name type="scientific">metagenome</name>
    <dbReference type="NCBI Taxonomy" id="256318"/>
    <lineage>
        <taxon>unclassified sequences</taxon>
        <taxon>metagenomes</taxon>
    </lineage>
</organism>
<evidence type="ECO:0000256" key="9">
    <source>
        <dbReference type="ARBA" id="ARBA00023237"/>
    </source>
</evidence>
<keyword evidence="7" id="KW-0798">TonB box</keyword>
<dbReference type="SUPFAM" id="SSF56935">
    <property type="entry name" value="Porins"/>
    <property type="match status" value="1"/>
</dbReference>
<dbReference type="InterPro" id="IPR039426">
    <property type="entry name" value="TonB-dep_rcpt-like"/>
</dbReference>
<keyword evidence="3" id="KW-0410">Iron transport</keyword>
<reference evidence="12" key="1">
    <citation type="submission" date="2018-07" db="EMBL/GenBank/DDBJ databases">
        <authorList>
            <person name="Quirk P.G."/>
            <person name="Krulwich T.A."/>
        </authorList>
    </citation>
    <scope>NUCLEOTIDE SEQUENCE</scope>
</reference>
<dbReference type="InterPro" id="IPR000531">
    <property type="entry name" value="Beta-barrel_TonB"/>
</dbReference>
<comment type="subcellular location">
    <subcellularLocation>
        <location evidence="1">Cell outer membrane</location>
        <topology evidence="1">Multi-pass membrane protein</topology>
    </subcellularLocation>
</comment>
<protein>
    <recommendedName>
        <fullName evidence="13">TonB-dependent receptor</fullName>
    </recommendedName>
</protein>
<evidence type="ECO:0000256" key="6">
    <source>
        <dbReference type="ARBA" id="ARBA00023065"/>
    </source>
</evidence>
<evidence type="ECO:0000256" key="4">
    <source>
        <dbReference type="ARBA" id="ARBA00022692"/>
    </source>
</evidence>
<dbReference type="PANTHER" id="PTHR32552">
    <property type="entry name" value="FERRICHROME IRON RECEPTOR-RELATED"/>
    <property type="match status" value="1"/>
</dbReference>
<feature type="domain" description="TonB-dependent receptor-like beta-barrel" evidence="10">
    <location>
        <begin position="330"/>
        <end position="810"/>
    </location>
</feature>
<keyword evidence="2" id="KW-0813">Transport</keyword>
<evidence type="ECO:0000259" key="11">
    <source>
        <dbReference type="Pfam" id="PF07715"/>
    </source>
</evidence>
<accession>A0A380T8Q3</accession>
<dbReference type="EMBL" id="UIDG01000001">
    <property type="protein sequence ID" value="SUS03381.1"/>
    <property type="molecule type" value="Genomic_DNA"/>
</dbReference>
<evidence type="ECO:0000313" key="12">
    <source>
        <dbReference type="EMBL" id="SUS03381.1"/>
    </source>
</evidence>
<dbReference type="Gene3D" id="2.40.170.20">
    <property type="entry name" value="TonB-dependent receptor, beta-barrel domain"/>
    <property type="match status" value="2"/>
</dbReference>
<evidence type="ECO:0000259" key="10">
    <source>
        <dbReference type="Pfam" id="PF00593"/>
    </source>
</evidence>
<dbReference type="Pfam" id="PF07715">
    <property type="entry name" value="Plug"/>
    <property type="match status" value="1"/>
</dbReference>
<name>A0A380T8Q3_9ZZZZ</name>
<evidence type="ECO:0008006" key="13">
    <source>
        <dbReference type="Google" id="ProtNLM"/>
    </source>
</evidence>
<feature type="domain" description="TonB-dependent receptor plug" evidence="11">
    <location>
        <begin position="49"/>
        <end position="153"/>
    </location>
</feature>
<evidence type="ECO:0000256" key="8">
    <source>
        <dbReference type="ARBA" id="ARBA00023136"/>
    </source>
</evidence>
<keyword evidence="4" id="KW-0812">Transmembrane</keyword>
<keyword evidence="9" id="KW-0998">Cell outer membrane</keyword>
<evidence type="ECO:0000256" key="3">
    <source>
        <dbReference type="ARBA" id="ARBA00022496"/>
    </source>
</evidence>
<dbReference type="PANTHER" id="PTHR32552:SF81">
    <property type="entry name" value="TONB-DEPENDENT OUTER MEMBRANE RECEPTOR"/>
    <property type="match status" value="1"/>
</dbReference>
<dbReference type="AlphaFoldDB" id="A0A380T8Q3"/>
<dbReference type="Pfam" id="PF00593">
    <property type="entry name" value="TonB_dep_Rec_b-barrel"/>
    <property type="match status" value="1"/>
</dbReference>